<dbReference type="STRING" id="578458.D8QDU6"/>
<dbReference type="Proteomes" id="UP000007431">
    <property type="component" value="Unassembled WGS sequence"/>
</dbReference>
<feature type="coiled-coil region" evidence="1">
    <location>
        <begin position="262"/>
        <end position="296"/>
    </location>
</feature>
<proteinExistence type="predicted"/>
<organism evidence="4">
    <name type="scientific">Schizophyllum commune (strain H4-8 / FGSC 9210)</name>
    <name type="common">Split gill fungus</name>
    <dbReference type="NCBI Taxonomy" id="578458"/>
    <lineage>
        <taxon>Eukaryota</taxon>
        <taxon>Fungi</taxon>
        <taxon>Dikarya</taxon>
        <taxon>Basidiomycota</taxon>
        <taxon>Agaricomycotina</taxon>
        <taxon>Agaricomycetes</taxon>
        <taxon>Agaricomycetidae</taxon>
        <taxon>Agaricales</taxon>
        <taxon>Schizophyllaceae</taxon>
        <taxon>Schizophyllum</taxon>
    </lineage>
</organism>
<gene>
    <name evidence="3" type="ORF">SCHCODRAFT_112032</name>
</gene>
<dbReference type="RefSeq" id="XP_003028952.1">
    <property type="nucleotide sequence ID" value="XM_003028906.1"/>
</dbReference>
<feature type="compositionally biased region" description="Low complexity" evidence="2">
    <location>
        <begin position="113"/>
        <end position="122"/>
    </location>
</feature>
<keyword evidence="1" id="KW-0175">Coiled coil</keyword>
<feature type="region of interest" description="Disordered" evidence="2">
    <location>
        <begin position="34"/>
        <end position="149"/>
    </location>
</feature>
<name>D8QDU6_SCHCM</name>
<feature type="compositionally biased region" description="Low complexity" evidence="2">
    <location>
        <begin position="215"/>
        <end position="229"/>
    </location>
</feature>
<dbReference type="KEGG" id="scm:SCHCO_02637094"/>
<feature type="region of interest" description="Disordered" evidence="2">
    <location>
        <begin position="215"/>
        <end position="252"/>
    </location>
</feature>
<evidence type="ECO:0000313" key="3">
    <source>
        <dbReference type="EMBL" id="EFI94049.1"/>
    </source>
</evidence>
<dbReference type="OrthoDB" id="3222060at2759"/>
<feature type="compositionally biased region" description="Low complexity" evidence="2">
    <location>
        <begin position="34"/>
        <end position="44"/>
    </location>
</feature>
<feature type="non-terminal residue" evidence="3">
    <location>
        <position position="447"/>
    </location>
</feature>
<feature type="compositionally biased region" description="Polar residues" evidence="2">
    <location>
        <begin position="77"/>
        <end position="94"/>
    </location>
</feature>
<dbReference type="InParanoid" id="D8QDU6"/>
<protein>
    <submittedName>
        <fullName evidence="3">Uncharacterized protein</fullName>
    </submittedName>
</protein>
<evidence type="ECO:0000313" key="4">
    <source>
        <dbReference type="Proteomes" id="UP000007431"/>
    </source>
</evidence>
<dbReference type="GeneID" id="9590445"/>
<keyword evidence="4" id="KW-1185">Reference proteome</keyword>
<evidence type="ECO:0000256" key="1">
    <source>
        <dbReference type="SAM" id="Coils"/>
    </source>
</evidence>
<feature type="region of interest" description="Disordered" evidence="2">
    <location>
        <begin position="415"/>
        <end position="447"/>
    </location>
</feature>
<reference evidence="3 4" key="1">
    <citation type="journal article" date="2010" name="Nat. Biotechnol.">
        <title>Genome sequence of the model mushroom Schizophyllum commune.</title>
        <authorList>
            <person name="Ohm R.A."/>
            <person name="de Jong J.F."/>
            <person name="Lugones L.G."/>
            <person name="Aerts A."/>
            <person name="Kothe E."/>
            <person name="Stajich J.E."/>
            <person name="de Vries R.P."/>
            <person name="Record E."/>
            <person name="Levasseur A."/>
            <person name="Baker S.E."/>
            <person name="Bartholomew K.A."/>
            <person name="Coutinho P.M."/>
            <person name="Erdmann S."/>
            <person name="Fowler T.J."/>
            <person name="Gathman A.C."/>
            <person name="Lombard V."/>
            <person name="Henrissat B."/>
            <person name="Knabe N."/>
            <person name="Kuees U."/>
            <person name="Lilly W.W."/>
            <person name="Lindquist E."/>
            <person name="Lucas S."/>
            <person name="Magnuson J.K."/>
            <person name="Piumi F."/>
            <person name="Raudaskoski M."/>
            <person name="Salamov A."/>
            <person name="Schmutz J."/>
            <person name="Schwarze F.W.M.R."/>
            <person name="vanKuyk P.A."/>
            <person name="Horton J.S."/>
            <person name="Grigoriev I.V."/>
            <person name="Woesten H.A.B."/>
        </authorList>
    </citation>
    <scope>NUCLEOTIDE SEQUENCE [LARGE SCALE GENOMIC DNA]</scope>
    <source>
        <strain evidence="4">H4-8 / FGSC 9210</strain>
    </source>
</reference>
<dbReference type="HOGENOM" id="CLU_044611_0_0_1"/>
<accession>D8QDU6</accession>
<dbReference type="VEuPathDB" id="FungiDB:SCHCODRAFT_02637094"/>
<sequence>MDSSAQTFEWLADIPPVKTEPSLDASLFYSHSSSSLPQQSLLSSEPRRPRSATTLSSSRVRPYPAVLKASRSEGNGEHTSMPSGYTSGWSSPRMGTTRAGSDGDQYYRPYTAQQQSGSFPDSSSDHSETRPSSSSGSGNLHPMYGVVGPDVGHASNNDVFGMGAMNWSAQQDANTSLSMSYADTPSLSFQNASGATLTPSSAYNAFDPTFGGAFHTHSPESLSPPSTLPDSYTGYGSNLGGPDSPHSAASFMGTSYPAPSDLEQALERNRQLEERVHQLQVLYEQSQAQVRQLSAAAQRTGPPPPSPAFQREWHNRTEARIRQFCALNRAGNALCAWHDSRRERRAYPPRMAPAGHLNCGCTYEEALFEESLARHGVGSYHPGESVRMDPALRNPLLQLLQARYGYRDGDFERDPRTGDWIEGEGAARWEQSGAPNKRARAPEVGRR</sequence>
<dbReference type="EMBL" id="GL377310">
    <property type="protein sequence ID" value="EFI94049.1"/>
    <property type="molecule type" value="Genomic_DNA"/>
</dbReference>
<evidence type="ECO:0000256" key="2">
    <source>
        <dbReference type="SAM" id="MobiDB-lite"/>
    </source>
</evidence>
<dbReference type="AlphaFoldDB" id="D8QDU6"/>
<dbReference type="eggNOG" id="ENOG502SIGW">
    <property type="taxonomic scope" value="Eukaryota"/>
</dbReference>